<keyword evidence="2" id="KW-1185">Reference proteome</keyword>
<dbReference type="Proteomes" id="UP000241690">
    <property type="component" value="Unassembled WGS sequence"/>
</dbReference>
<reference evidence="1 2" key="1">
    <citation type="submission" date="2016-07" db="EMBL/GenBank/DDBJ databases">
        <title>Multiple horizontal gene transfer events from other fungi enriched the ability of initially mycotrophic Trichoderma (Ascomycota) to feed on dead plant biomass.</title>
        <authorList>
            <consortium name="DOE Joint Genome Institute"/>
            <person name="Aerts A."/>
            <person name="Atanasova L."/>
            <person name="Chenthamara K."/>
            <person name="Zhang J."/>
            <person name="Grujic M."/>
            <person name="Henrissat B."/>
            <person name="Kuo A."/>
            <person name="Salamov A."/>
            <person name="Lipzen A."/>
            <person name="Labutti K."/>
            <person name="Barry K."/>
            <person name="Miao Y."/>
            <person name="Rahimi M.J."/>
            <person name="Shen Q."/>
            <person name="Grigoriev I.V."/>
            <person name="Kubicek C.P."/>
            <person name="Druzhinina I.S."/>
        </authorList>
    </citation>
    <scope>NUCLEOTIDE SEQUENCE [LARGE SCALE GENOMIC DNA]</scope>
    <source>
        <strain evidence="1 2">CBS 226.95</strain>
    </source>
</reference>
<dbReference type="RefSeq" id="XP_024767175.1">
    <property type="nucleotide sequence ID" value="XM_024914835.1"/>
</dbReference>
<organism evidence="1 2">
    <name type="scientific">Trichoderma harzianum CBS 226.95</name>
    <dbReference type="NCBI Taxonomy" id="983964"/>
    <lineage>
        <taxon>Eukaryota</taxon>
        <taxon>Fungi</taxon>
        <taxon>Dikarya</taxon>
        <taxon>Ascomycota</taxon>
        <taxon>Pezizomycotina</taxon>
        <taxon>Sordariomycetes</taxon>
        <taxon>Hypocreomycetidae</taxon>
        <taxon>Hypocreales</taxon>
        <taxon>Hypocreaceae</taxon>
        <taxon>Trichoderma</taxon>
    </lineage>
</organism>
<dbReference type="STRING" id="983964.A0A2T3ZRU6"/>
<dbReference type="GeneID" id="36623401"/>
<name>A0A2T3ZRU6_TRIHA</name>
<dbReference type="AlphaFoldDB" id="A0A2T3ZRU6"/>
<proteinExistence type="predicted"/>
<protein>
    <submittedName>
        <fullName evidence="1">Uncharacterized protein</fullName>
    </submittedName>
</protein>
<sequence>MNFFEYLKLLDLFADLSNHALICCRQRCKRTIFVVRERLTNLAYHGFPLSERAELTKLLDTIDLENSDKLGLRAPNIDCKAVLNVDSLRVILTFNIADDAGTFDLEQYRIHLAGCYQILCSTRARPAELVDGERKKPKDGSFKKLFLQKVVDSADDNSDDVTDTLDEESWKIKELLSMETTKHG</sequence>
<evidence type="ECO:0000313" key="2">
    <source>
        <dbReference type="Proteomes" id="UP000241690"/>
    </source>
</evidence>
<dbReference type="EMBL" id="KZ679718">
    <property type="protein sequence ID" value="PTB47498.1"/>
    <property type="molecule type" value="Genomic_DNA"/>
</dbReference>
<evidence type="ECO:0000313" key="1">
    <source>
        <dbReference type="EMBL" id="PTB47498.1"/>
    </source>
</evidence>
<accession>A0A2T3ZRU6</accession>
<gene>
    <name evidence="1" type="ORF">M431DRAFT_396645</name>
</gene>